<dbReference type="InterPro" id="IPR036812">
    <property type="entry name" value="NAD(P)_OxRdtase_dom_sf"/>
</dbReference>
<dbReference type="InterPro" id="IPR023210">
    <property type="entry name" value="NADP_OxRdtase_dom"/>
</dbReference>
<evidence type="ECO:0000259" key="2">
    <source>
        <dbReference type="Pfam" id="PF00248"/>
    </source>
</evidence>
<evidence type="ECO:0000313" key="4">
    <source>
        <dbReference type="Proteomes" id="UP000619033"/>
    </source>
</evidence>
<dbReference type="GO" id="GO:0005737">
    <property type="term" value="C:cytoplasm"/>
    <property type="evidence" value="ECO:0007669"/>
    <property type="project" value="TreeGrafter"/>
</dbReference>
<dbReference type="Proteomes" id="UP000619033">
    <property type="component" value="Unassembled WGS sequence"/>
</dbReference>
<name>A0A8J7MUS7_9RHOB</name>
<keyword evidence="1" id="KW-0560">Oxidoreductase</keyword>
<proteinExistence type="predicted"/>
<gene>
    <name evidence="3" type="ORF">JI744_17135</name>
</gene>
<dbReference type="Pfam" id="PF00248">
    <property type="entry name" value="Aldo_ket_red"/>
    <property type="match status" value="1"/>
</dbReference>
<sequence>MQYRKLGATGPMVSAIGLGAMSFGGIFGATDEGESLSCLDAMLETGIDFIDTANIYGMGISETVIGTWLASRKPQVTIATKASFVAGPDRRIDNSEAHLRAELEASLKRLGRDHVELFYIHRREQSRPLAEVVGTLSRLIEEGKIGGYGLSEVAPYTIRAAHALHPVTAVQNEYSLWTRAPELGVIQTCKALGIAFIPFSPLARGMLGDAPIARPEDGFRGTNPRFSEPNFSANLAKLTAFRAFAAERGWSTPAAALAWVLQQGDHLIPIPGTRYAQNLRQWVQAAEIRFTPEDWAEIDRLLPPGWAEGDRYGDHQLLAIERYC</sequence>
<evidence type="ECO:0000313" key="3">
    <source>
        <dbReference type="EMBL" id="MBL4929831.1"/>
    </source>
</evidence>
<reference evidence="3" key="1">
    <citation type="submission" date="2021-01" db="EMBL/GenBank/DDBJ databases">
        <title>Genome seq and assembly of Tabrizicola sp. KVB23.</title>
        <authorList>
            <person name="Chhetri G."/>
        </authorList>
    </citation>
    <scope>NUCLEOTIDE SEQUENCE</scope>
    <source>
        <strain evidence="3">KVB23</strain>
    </source>
</reference>
<keyword evidence="4" id="KW-1185">Reference proteome</keyword>
<evidence type="ECO:0000256" key="1">
    <source>
        <dbReference type="ARBA" id="ARBA00023002"/>
    </source>
</evidence>
<dbReference type="AlphaFoldDB" id="A0A8J7MUS7"/>
<dbReference type="EMBL" id="JAESVP010000011">
    <property type="protein sequence ID" value="MBL4929831.1"/>
    <property type="molecule type" value="Genomic_DNA"/>
</dbReference>
<dbReference type="InterPro" id="IPR050791">
    <property type="entry name" value="Aldo-Keto_reductase"/>
</dbReference>
<dbReference type="SUPFAM" id="SSF51430">
    <property type="entry name" value="NAD(P)-linked oxidoreductase"/>
    <property type="match status" value="1"/>
</dbReference>
<dbReference type="RefSeq" id="WP_202662401.1">
    <property type="nucleotide sequence ID" value="NZ_JAESVP010000011.1"/>
</dbReference>
<comment type="caution">
    <text evidence="3">The sequence shown here is derived from an EMBL/GenBank/DDBJ whole genome shotgun (WGS) entry which is preliminary data.</text>
</comment>
<dbReference type="PANTHER" id="PTHR43625">
    <property type="entry name" value="AFLATOXIN B1 ALDEHYDE REDUCTASE"/>
    <property type="match status" value="1"/>
</dbReference>
<dbReference type="Gene3D" id="3.20.20.100">
    <property type="entry name" value="NADP-dependent oxidoreductase domain"/>
    <property type="match status" value="1"/>
</dbReference>
<dbReference type="GO" id="GO:0016491">
    <property type="term" value="F:oxidoreductase activity"/>
    <property type="evidence" value="ECO:0007669"/>
    <property type="project" value="UniProtKB-KW"/>
</dbReference>
<dbReference type="PANTHER" id="PTHR43625:SF40">
    <property type="entry name" value="ALDO-KETO REDUCTASE YAKC [NADP(+)]"/>
    <property type="match status" value="1"/>
</dbReference>
<protein>
    <submittedName>
        <fullName evidence="3">Aldo/keto reductase</fullName>
    </submittedName>
</protein>
<feature type="domain" description="NADP-dependent oxidoreductase" evidence="2">
    <location>
        <begin position="15"/>
        <end position="301"/>
    </location>
</feature>
<organism evidence="3 4">
    <name type="scientific">Fuscibacter oryzae</name>
    <dbReference type="NCBI Taxonomy" id="2803939"/>
    <lineage>
        <taxon>Bacteria</taxon>
        <taxon>Pseudomonadati</taxon>
        <taxon>Pseudomonadota</taxon>
        <taxon>Alphaproteobacteria</taxon>
        <taxon>Rhodobacterales</taxon>
        <taxon>Paracoccaceae</taxon>
        <taxon>Fuscibacter</taxon>
    </lineage>
</organism>
<accession>A0A8J7MUS7</accession>